<evidence type="ECO:0000256" key="1">
    <source>
        <dbReference type="SAM" id="MobiDB-lite"/>
    </source>
</evidence>
<dbReference type="AlphaFoldDB" id="A0A0L0W232"/>
<organism evidence="2 3">
    <name type="scientific">Puccinia striiformis f. sp. tritici PST-78</name>
    <dbReference type="NCBI Taxonomy" id="1165861"/>
    <lineage>
        <taxon>Eukaryota</taxon>
        <taxon>Fungi</taxon>
        <taxon>Dikarya</taxon>
        <taxon>Basidiomycota</taxon>
        <taxon>Pucciniomycotina</taxon>
        <taxon>Pucciniomycetes</taxon>
        <taxon>Pucciniales</taxon>
        <taxon>Pucciniaceae</taxon>
        <taxon>Puccinia</taxon>
    </lineage>
</organism>
<feature type="region of interest" description="Disordered" evidence="1">
    <location>
        <begin position="56"/>
        <end position="119"/>
    </location>
</feature>
<feature type="compositionally biased region" description="Basic and acidic residues" evidence="1">
    <location>
        <begin position="66"/>
        <end position="89"/>
    </location>
</feature>
<evidence type="ECO:0000313" key="3">
    <source>
        <dbReference type="Proteomes" id="UP000054564"/>
    </source>
</evidence>
<dbReference type="PANTHER" id="PTHR35396">
    <property type="entry name" value="SMALL SECRETED PROTEIN"/>
    <property type="match status" value="1"/>
</dbReference>
<proteinExistence type="predicted"/>
<dbReference type="Proteomes" id="UP000054564">
    <property type="component" value="Unassembled WGS sequence"/>
</dbReference>
<evidence type="ECO:0000313" key="2">
    <source>
        <dbReference type="EMBL" id="KNF05522.1"/>
    </source>
</evidence>
<name>A0A0L0W232_9BASI</name>
<accession>A0A0L0W232</accession>
<gene>
    <name evidence="2" type="ORF">PSTG_01334</name>
</gene>
<reference evidence="3" key="1">
    <citation type="submission" date="2014-03" db="EMBL/GenBank/DDBJ databases">
        <title>The Genome Sequence of Puccinia striiformis f. sp. tritici PST-78.</title>
        <authorList>
            <consortium name="The Broad Institute Genome Sequencing Platform"/>
            <person name="Cuomo C."/>
            <person name="Hulbert S."/>
            <person name="Chen X."/>
            <person name="Walker B."/>
            <person name="Young S.K."/>
            <person name="Zeng Q."/>
            <person name="Gargeya S."/>
            <person name="Fitzgerald M."/>
            <person name="Haas B."/>
            <person name="Abouelleil A."/>
            <person name="Alvarado L."/>
            <person name="Arachchi H.M."/>
            <person name="Berlin A.M."/>
            <person name="Chapman S.B."/>
            <person name="Goldberg J."/>
            <person name="Griggs A."/>
            <person name="Gujja S."/>
            <person name="Hansen M."/>
            <person name="Howarth C."/>
            <person name="Imamovic A."/>
            <person name="Larimer J."/>
            <person name="McCowan C."/>
            <person name="Montmayeur A."/>
            <person name="Murphy C."/>
            <person name="Neiman D."/>
            <person name="Pearson M."/>
            <person name="Priest M."/>
            <person name="Roberts A."/>
            <person name="Saif S."/>
            <person name="Shea T."/>
            <person name="Sisk P."/>
            <person name="Sykes S."/>
            <person name="Wortman J."/>
            <person name="Nusbaum C."/>
            <person name="Birren B."/>
        </authorList>
    </citation>
    <scope>NUCLEOTIDE SEQUENCE [LARGE SCALE GENOMIC DNA]</scope>
    <source>
        <strain evidence="3">race PST-78</strain>
    </source>
</reference>
<keyword evidence="3" id="KW-1185">Reference proteome</keyword>
<sequence length="167" mass="18482">MTVSNQPYGNCHAFTTFPQPEDLKASYRAGHSFFWHNLGGHSGTISDLQTSQLLANPSNGADGWEDSGKGRYKDGKPDYSRMPRDHNEHYPLWAPRNSTLKRGPAGPAQRFENSRPEPCQPKCGCPCKPNRDPGCAPGAYGSYHPAPALEYFAPKDWEGDCNDNDLK</sequence>
<protein>
    <submittedName>
        <fullName evidence="2">Uncharacterized protein</fullName>
    </submittedName>
</protein>
<dbReference type="EMBL" id="AJIL01000007">
    <property type="protein sequence ID" value="KNF05522.1"/>
    <property type="molecule type" value="Genomic_DNA"/>
</dbReference>
<dbReference type="PANTHER" id="PTHR35396:SF1">
    <property type="entry name" value="SMALL SECRETED PROTEIN"/>
    <property type="match status" value="1"/>
</dbReference>
<dbReference type="OrthoDB" id="160054at2759"/>
<comment type="caution">
    <text evidence="2">The sequence shown here is derived from an EMBL/GenBank/DDBJ whole genome shotgun (WGS) entry which is preliminary data.</text>
</comment>